<dbReference type="AlphaFoldDB" id="A0A2G9TV41"/>
<sequence>MKCSLDTINGRVLGELDVIWRRANLLVEDRVKCSMLTDRSVVRHFLWSIDSFTSNTFTRHLITIRIKVLVL</sequence>
<protein>
    <submittedName>
        <fullName evidence="1">Uncharacterized protein</fullName>
    </submittedName>
</protein>
<dbReference type="EMBL" id="KZ352938">
    <property type="protein sequence ID" value="PIO61844.1"/>
    <property type="molecule type" value="Genomic_DNA"/>
</dbReference>
<dbReference type="Proteomes" id="UP000230423">
    <property type="component" value="Unassembled WGS sequence"/>
</dbReference>
<reference evidence="1 2" key="1">
    <citation type="submission" date="2015-09" db="EMBL/GenBank/DDBJ databases">
        <title>Draft genome of the parasitic nematode Teladorsagia circumcincta isolate WARC Sus (inbred).</title>
        <authorList>
            <person name="Mitreva M."/>
        </authorList>
    </citation>
    <scope>NUCLEOTIDE SEQUENCE [LARGE SCALE GENOMIC DNA]</scope>
    <source>
        <strain evidence="1 2">S</strain>
    </source>
</reference>
<gene>
    <name evidence="1" type="ORF">TELCIR_16618</name>
</gene>
<accession>A0A2G9TV41</accession>
<evidence type="ECO:0000313" key="2">
    <source>
        <dbReference type="Proteomes" id="UP000230423"/>
    </source>
</evidence>
<name>A0A2G9TV41_TELCI</name>
<feature type="non-terminal residue" evidence="1">
    <location>
        <position position="71"/>
    </location>
</feature>
<evidence type="ECO:0000313" key="1">
    <source>
        <dbReference type="EMBL" id="PIO61844.1"/>
    </source>
</evidence>
<keyword evidence="2" id="KW-1185">Reference proteome</keyword>
<organism evidence="1 2">
    <name type="scientific">Teladorsagia circumcincta</name>
    <name type="common">Brown stomach worm</name>
    <name type="synonym">Ostertagia circumcincta</name>
    <dbReference type="NCBI Taxonomy" id="45464"/>
    <lineage>
        <taxon>Eukaryota</taxon>
        <taxon>Metazoa</taxon>
        <taxon>Ecdysozoa</taxon>
        <taxon>Nematoda</taxon>
        <taxon>Chromadorea</taxon>
        <taxon>Rhabditida</taxon>
        <taxon>Rhabditina</taxon>
        <taxon>Rhabditomorpha</taxon>
        <taxon>Strongyloidea</taxon>
        <taxon>Trichostrongylidae</taxon>
        <taxon>Teladorsagia</taxon>
    </lineage>
</organism>
<proteinExistence type="predicted"/>